<dbReference type="HOGENOM" id="CLU_087913_1_1_5"/>
<keyword evidence="3" id="KW-1185">Reference proteome</keyword>
<dbReference type="AlphaFoldDB" id="B8IUS1"/>
<dbReference type="InterPro" id="IPR002750">
    <property type="entry name" value="CobE/GbiG_C"/>
</dbReference>
<name>B8IUS1_METNO</name>
<gene>
    <name evidence="2" type="ordered locus">Mnod_2156</name>
</gene>
<dbReference type="SUPFAM" id="SSF159664">
    <property type="entry name" value="CobE/GbiG C-terminal domain-like"/>
    <property type="match status" value="1"/>
</dbReference>
<proteinExistence type="predicted"/>
<feature type="domain" description="CobE/GbiG C-terminal" evidence="1">
    <location>
        <begin position="58"/>
        <end position="178"/>
    </location>
</feature>
<reference evidence="2 3" key="1">
    <citation type="submission" date="2009-01" db="EMBL/GenBank/DDBJ databases">
        <title>Complete sequence of chromosome of Methylobacterium nodulans ORS 2060.</title>
        <authorList>
            <consortium name="US DOE Joint Genome Institute"/>
            <person name="Lucas S."/>
            <person name="Copeland A."/>
            <person name="Lapidus A."/>
            <person name="Glavina del Rio T."/>
            <person name="Dalin E."/>
            <person name="Tice H."/>
            <person name="Bruce D."/>
            <person name="Goodwin L."/>
            <person name="Pitluck S."/>
            <person name="Sims D."/>
            <person name="Brettin T."/>
            <person name="Detter J.C."/>
            <person name="Han C."/>
            <person name="Larimer F."/>
            <person name="Land M."/>
            <person name="Hauser L."/>
            <person name="Kyrpides N."/>
            <person name="Ivanova N."/>
            <person name="Marx C.J."/>
            <person name="Richardson P."/>
        </authorList>
    </citation>
    <scope>NUCLEOTIDE SEQUENCE [LARGE SCALE GENOMIC DNA]</scope>
    <source>
        <strain evidence="3">LMG 21967 / CNCM I-2342 / ORS 2060</strain>
    </source>
</reference>
<dbReference type="EMBL" id="CP001349">
    <property type="protein sequence ID" value="ACL57139.1"/>
    <property type="molecule type" value="Genomic_DNA"/>
</dbReference>
<evidence type="ECO:0000259" key="1">
    <source>
        <dbReference type="Pfam" id="PF01890"/>
    </source>
</evidence>
<dbReference type="PANTHER" id="PTHR37477:SF1">
    <property type="entry name" value="COBALT-PRECORRIN-5A HYDROLASE"/>
    <property type="match status" value="1"/>
</dbReference>
<protein>
    <submittedName>
        <fullName evidence="2">Cobalamin (Vitamin B12) biosynthesis CbiG protein</fullName>
    </submittedName>
</protein>
<dbReference type="Gene3D" id="3.30.420.180">
    <property type="entry name" value="CobE/GbiG C-terminal domain"/>
    <property type="match status" value="1"/>
</dbReference>
<dbReference type="GO" id="GO:0009236">
    <property type="term" value="P:cobalamin biosynthetic process"/>
    <property type="evidence" value="ECO:0007669"/>
    <property type="project" value="InterPro"/>
</dbReference>
<dbReference type="InterPro" id="IPR036518">
    <property type="entry name" value="CobE/GbiG_C_sf"/>
</dbReference>
<dbReference type="Pfam" id="PF01890">
    <property type="entry name" value="CbiG_C"/>
    <property type="match status" value="1"/>
</dbReference>
<organism evidence="2 3">
    <name type="scientific">Methylobacterium nodulans (strain LMG 21967 / CNCM I-2342 / ORS 2060)</name>
    <dbReference type="NCBI Taxonomy" id="460265"/>
    <lineage>
        <taxon>Bacteria</taxon>
        <taxon>Pseudomonadati</taxon>
        <taxon>Pseudomonadota</taxon>
        <taxon>Alphaproteobacteria</taxon>
        <taxon>Hyphomicrobiales</taxon>
        <taxon>Methylobacteriaceae</taxon>
        <taxon>Methylobacterium</taxon>
    </lineage>
</organism>
<dbReference type="eggNOG" id="COG2073">
    <property type="taxonomic scope" value="Bacteria"/>
</dbReference>
<dbReference type="PANTHER" id="PTHR37477">
    <property type="entry name" value="COBALT-PRECORRIN-5A HYDROLASE"/>
    <property type="match status" value="1"/>
</dbReference>
<evidence type="ECO:0000313" key="3">
    <source>
        <dbReference type="Proteomes" id="UP000008207"/>
    </source>
</evidence>
<evidence type="ECO:0000313" key="2">
    <source>
        <dbReference type="EMBL" id="ACL57139.1"/>
    </source>
</evidence>
<dbReference type="InterPro" id="IPR052553">
    <property type="entry name" value="CbiG_hydrolase"/>
</dbReference>
<dbReference type="Proteomes" id="UP000008207">
    <property type="component" value="Chromosome"/>
</dbReference>
<accession>B8IUS1</accession>
<dbReference type="STRING" id="460265.Mnod_2156"/>
<dbReference type="KEGG" id="mno:Mnod_2156"/>
<sequence>MRGAELIGRSPAARAWDSAPAAAAAWIARGVPDGMSGAASGSDPAGTDVSAVPARGPVIAGVGFRHATTPDEIAALVRDALGQARLAGARLGGLATAEDRAGEAALQEAAASLGVPVIGIAVEDLRAAGRRAVTRSARIETLRGVGSLAEAAALAAAGPEGRLVLARIASPGATCALAASGDPS</sequence>